<dbReference type="EMBL" id="ABEU02000007">
    <property type="status" value="NOT_ANNOTATED_CDS"/>
    <property type="molecule type" value="Genomic_DNA"/>
</dbReference>
<keyword evidence="3" id="KW-1185">Reference proteome</keyword>
<organism evidence="2 3">
    <name type="scientific">Physcomitrium patens</name>
    <name type="common">Spreading-leaved earth moss</name>
    <name type="synonym">Physcomitrella patens</name>
    <dbReference type="NCBI Taxonomy" id="3218"/>
    <lineage>
        <taxon>Eukaryota</taxon>
        <taxon>Viridiplantae</taxon>
        <taxon>Streptophyta</taxon>
        <taxon>Embryophyta</taxon>
        <taxon>Bryophyta</taxon>
        <taxon>Bryophytina</taxon>
        <taxon>Bryopsida</taxon>
        <taxon>Funariidae</taxon>
        <taxon>Funariales</taxon>
        <taxon>Funariaceae</taxon>
        <taxon>Physcomitrium</taxon>
    </lineage>
</organism>
<dbReference type="Pfam" id="PF25372">
    <property type="entry name" value="DUF7885"/>
    <property type="match status" value="1"/>
</dbReference>
<dbReference type="PANTHER" id="PTHR13318">
    <property type="entry name" value="PARTNER OF PAIRED, ISOFORM B-RELATED"/>
    <property type="match status" value="1"/>
</dbReference>
<proteinExistence type="predicted"/>
<dbReference type="Proteomes" id="UP000006727">
    <property type="component" value="Chromosome 7"/>
</dbReference>
<dbReference type="SUPFAM" id="SSF52047">
    <property type="entry name" value="RNI-like"/>
    <property type="match status" value="1"/>
</dbReference>
<dbReference type="AlphaFoldDB" id="A0A7I4FT61"/>
<dbReference type="InterPro" id="IPR057207">
    <property type="entry name" value="FBXL15_LRR"/>
</dbReference>
<dbReference type="InterPro" id="IPR032675">
    <property type="entry name" value="LRR_dom_sf"/>
</dbReference>
<reference evidence="2 3" key="1">
    <citation type="journal article" date="2008" name="Science">
        <title>The Physcomitrella genome reveals evolutionary insights into the conquest of land by plants.</title>
        <authorList>
            <person name="Rensing S."/>
            <person name="Lang D."/>
            <person name="Zimmer A."/>
            <person name="Terry A."/>
            <person name="Salamov A."/>
            <person name="Shapiro H."/>
            <person name="Nishiyama T."/>
            <person name="Perroud P.-F."/>
            <person name="Lindquist E."/>
            <person name="Kamisugi Y."/>
            <person name="Tanahashi T."/>
            <person name="Sakakibara K."/>
            <person name="Fujita T."/>
            <person name="Oishi K."/>
            <person name="Shin-I T."/>
            <person name="Kuroki Y."/>
            <person name="Toyoda A."/>
            <person name="Suzuki Y."/>
            <person name="Hashimoto A."/>
            <person name="Yamaguchi K."/>
            <person name="Sugano A."/>
            <person name="Kohara Y."/>
            <person name="Fujiyama A."/>
            <person name="Anterola A."/>
            <person name="Aoki S."/>
            <person name="Ashton N."/>
            <person name="Barbazuk W.B."/>
            <person name="Barker E."/>
            <person name="Bennetzen J."/>
            <person name="Bezanilla M."/>
            <person name="Blankenship R."/>
            <person name="Cho S.H."/>
            <person name="Dutcher S."/>
            <person name="Estelle M."/>
            <person name="Fawcett J.A."/>
            <person name="Gundlach H."/>
            <person name="Hanada K."/>
            <person name="Heyl A."/>
            <person name="Hicks K.A."/>
            <person name="Hugh J."/>
            <person name="Lohr M."/>
            <person name="Mayer K."/>
            <person name="Melkozernov A."/>
            <person name="Murata T."/>
            <person name="Nelson D."/>
            <person name="Pils B."/>
            <person name="Prigge M."/>
            <person name="Reiss B."/>
            <person name="Renner T."/>
            <person name="Rombauts S."/>
            <person name="Rushton P."/>
            <person name="Sanderfoot A."/>
            <person name="Schween G."/>
            <person name="Shiu S.-H."/>
            <person name="Stueber K."/>
            <person name="Theodoulou F.L."/>
            <person name="Tu H."/>
            <person name="Van de Peer Y."/>
            <person name="Verrier P.J."/>
            <person name="Waters E."/>
            <person name="Wood A."/>
            <person name="Yang L."/>
            <person name="Cove D."/>
            <person name="Cuming A."/>
            <person name="Hasebe M."/>
            <person name="Lucas S."/>
            <person name="Mishler D.B."/>
            <person name="Reski R."/>
            <person name="Grigoriev I."/>
            <person name="Quatrano R.S."/>
            <person name="Boore J.L."/>
        </authorList>
    </citation>
    <scope>NUCLEOTIDE SEQUENCE [LARGE SCALE GENOMIC DNA]</scope>
    <source>
        <strain evidence="2 3">cv. Gransden 2004</strain>
    </source>
</reference>
<dbReference type="EnsemblPlants" id="Pp3c7_15700V3.9">
    <property type="protein sequence ID" value="Pp3c7_15700V3.9"/>
    <property type="gene ID" value="Pp3c7_15700"/>
</dbReference>
<evidence type="ECO:0000313" key="2">
    <source>
        <dbReference type="EnsemblPlants" id="Pp3c7_15700V3.9"/>
    </source>
</evidence>
<feature type="domain" description="F-box/LRR-repeat protein 15-like leucin rich repeat" evidence="1">
    <location>
        <begin position="128"/>
        <end position="241"/>
    </location>
</feature>
<protein>
    <recommendedName>
        <fullName evidence="1">F-box/LRR-repeat protein 15-like leucin rich repeat domain-containing protein</fullName>
    </recommendedName>
</protein>
<dbReference type="SUPFAM" id="SSF81383">
    <property type="entry name" value="F-box domain"/>
    <property type="match status" value="1"/>
</dbReference>
<reference evidence="2 3" key="2">
    <citation type="journal article" date="2018" name="Plant J.">
        <title>The Physcomitrella patens chromosome-scale assembly reveals moss genome structure and evolution.</title>
        <authorList>
            <person name="Lang D."/>
            <person name="Ullrich K.K."/>
            <person name="Murat F."/>
            <person name="Fuchs J."/>
            <person name="Jenkins J."/>
            <person name="Haas F.B."/>
            <person name="Piednoel M."/>
            <person name="Gundlach H."/>
            <person name="Van Bel M."/>
            <person name="Meyberg R."/>
            <person name="Vives C."/>
            <person name="Morata J."/>
            <person name="Symeonidi A."/>
            <person name="Hiss M."/>
            <person name="Muchero W."/>
            <person name="Kamisugi Y."/>
            <person name="Saleh O."/>
            <person name="Blanc G."/>
            <person name="Decker E.L."/>
            <person name="van Gessel N."/>
            <person name="Grimwood J."/>
            <person name="Hayes R.D."/>
            <person name="Graham S.W."/>
            <person name="Gunter L.E."/>
            <person name="McDaniel S.F."/>
            <person name="Hoernstein S.N.W."/>
            <person name="Larsson A."/>
            <person name="Li F.W."/>
            <person name="Perroud P.F."/>
            <person name="Phillips J."/>
            <person name="Ranjan P."/>
            <person name="Rokshar D.S."/>
            <person name="Rothfels C.J."/>
            <person name="Schneider L."/>
            <person name="Shu S."/>
            <person name="Stevenson D.W."/>
            <person name="Thummler F."/>
            <person name="Tillich M."/>
            <person name="Villarreal Aguilar J.C."/>
            <person name="Widiez T."/>
            <person name="Wong G.K."/>
            <person name="Wymore A."/>
            <person name="Zhang Y."/>
            <person name="Zimmer A.D."/>
            <person name="Quatrano R.S."/>
            <person name="Mayer K.F.X."/>
            <person name="Goodstein D."/>
            <person name="Casacuberta J.M."/>
            <person name="Vandepoele K."/>
            <person name="Reski R."/>
            <person name="Cuming A.C."/>
            <person name="Tuskan G.A."/>
            <person name="Maumus F."/>
            <person name="Salse J."/>
            <person name="Schmutz J."/>
            <person name="Rensing S.A."/>
        </authorList>
    </citation>
    <scope>NUCLEOTIDE SEQUENCE [LARGE SCALE GENOMIC DNA]</scope>
    <source>
        <strain evidence="2 3">cv. Gransden 2004</strain>
    </source>
</reference>
<reference evidence="2" key="3">
    <citation type="submission" date="2020-12" db="UniProtKB">
        <authorList>
            <consortium name="EnsemblPlants"/>
        </authorList>
    </citation>
    <scope>IDENTIFICATION</scope>
</reference>
<name>A0A7I4FT61_PHYPA</name>
<accession>A0A7I4FT61</accession>
<dbReference type="SMART" id="SM00367">
    <property type="entry name" value="LRR_CC"/>
    <property type="match status" value="4"/>
</dbReference>
<evidence type="ECO:0000259" key="1">
    <source>
        <dbReference type="Pfam" id="PF25372"/>
    </source>
</evidence>
<evidence type="ECO:0000313" key="3">
    <source>
        <dbReference type="Proteomes" id="UP000006727"/>
    </source>
</evidence>
<dbReference type="Gene3D" id="3.80.10.10">
    <property type="entry name" value="Ribonuclease Inhibitor"/>
    <property type="match status" value="1"/>
</dbReference>
<dbReference type="InterPro" id="IPR036047">
    <property type="entry name" value="F-box-like_dom_sf"/>
</dbReference>
<dbReference type="InterPro" id="IPR006553">
    <property type="entry name" value="Leu-rich_rpt_Cys-con_subtyp"/>
</dbReference>
<dbReference type="Gramene" id="Pp3c7_15700V3.9">
    <property type="protein sequence ID" value="Pp3c7_15700V3.9"/>
    <property type="gene ID" value="Pp3c7_15700"/>
</dbReference>
<sequence>MGTITMANSAAAALLSLQMMDTKSRGRGLKRRGFLADEDQARARLSNPPAAATKVEEKLCHCDVLPEDVLAQCLSHLDSFQDMASACKRWREGIQQSLACQTKLSFAGWRPDDGAISRLVKGAGSLKELNISNGRWGCRITDVGLIQVSIAKCCPNLASISLWGVTAITDEGVVQLVRRAASLEHFNVGGTFITDVSVLALASHCKLLKSINLWCCRHVTETGLLAVVKGCQKLESINVWGMSISPSCRRRLKLLNPKLHLKPAAANHSS</sequence>
<gene>
    <name evidence="2" type="primary">LOC112284356</name>
</gene>